<keyword evidence="1" id="KW-0560">Oxidoreductase</keyword>
<dbReference type="Proteomes" id="UP000291124">
    <property type="component" value="Chromosome"/>
</dbReference>
<dbReference type="PANTHER" id="PTHR10366">
    <property type="entry name" value="NAD DEPENDENT EPIMERASE/DEHYDRATASE"/>
    <property type="match status" value="1"/>
</dbReference>
<keyword evidence="5" id="KW-1185">Reference proteome</keyword>
<evidence type="ECO:0000256" key="1">
    <source>
        <dbReference type="ARBA" id="ARBA00023002"/>
    </source>
</evidence>
<evidence type="ECO:0000313" key="5">
    <source>
        <dbReference type="Proteomes" id="UP000291124"/>
    </source>
</evidence>
<dbReference type="Gene3D" id="3.40.50.720">
    <property type="entry name" value="NAD(P)-binding Rossmann-like Domain"/>
    <property type="match status" value="1"/>
</dbReference>
<comment type="similarity">
    <text evidence="2">Belongs to the NAD(P)-dependent epimerase/dehydratase family. Dihydroflavonol-4-reductase subfamily.</text>
</comment>
<dbReference type="RefSeq" id="WP_133275508.1">
    <property type="nucleotide sequence ID" value="NZ_CP037933.1"/>
</dbReference>
<proteinExistence type="inferred from homology"/>
<dbReference type="EMBL" id="CP037933">
    <property type="protein sequence ID" value="QBN17979.1"/>
    <property type="molecule type" value="Genomic_DNA"/>
</dbReference>
<dbReference type="AlphaFoldDB" id="A0A4P6Y6G8"/>
<dbReference type="InterPro" id="IPR050425">
    <property type="entry name" value="NAD(P)_dehydrat-like"/>
</dbReference>
<dbReference type="GO" id="GO:0016616">
    <property type="term" value="F:oxidoreductase activity, acting on the CH-OH group of donors, NAD or NADP as acceptor"/>
    <property type="evidence" value="ECO:0007669"/>
    <property type="project" value="TreeGrafter"/>
</dbReference>
<dbReference type="KEGG" id="fnk:E1750_03885"/>
<evidence type="ECO:0000259" key="3">
    <source>
        <dbReference type="Pfam" id="PF01370"/>
    </source>
</evidence>
<sequence length="318" mass="35493">MKKVGIIGGSGFIGSYITKMFLDNDFLVKVSATDITREDKFQHLVTLSNADNLHISELDVLNIAILKDFIFDCDILIHCGTPFILNFQDAQSQLFEPTIKGTQNFLKLIHQTPGIEKVIFIASVAAYNTNFPMPAEGKSFTDTFDENDRRFTSSESHPYAQAKFLANQEVEKFIKDNPNLSFEISSVSPVAVMGKAMSNREDSTSTGLQFLIKNKIAPDAFIQALYDNDVPFAIVDVEDVALAVFKAATTKGLHGKDYLLSSETYKISDIHLMLNQKEPLENARIIYKNDLATTDLGMHFRPAKETLNNYSNNSIQPS</sequence>
<accession>A0A4P6Y6G8</accession>
<evidence type="ECO:0000313" key="4">
    <source>
        <dbReference type="EMBL" id="QBN17979.1"/>
    </source>
</evidence>
<dbReference type="InterPro" id="IPR001509">
    <property type="entry name" value="Epimerase_deHydtase"/>
</dbReference>
<dbReference type="PANTHER" id="PTHR10366:SF564">
    <property type="entry name" value="STEROL-4-ALPHA-CARBOXYLATE 3-DEHYDROGENASE, DECARBOXYLATING"/>
    <property type="match status" value="1"/>
</dbReference>
<organism evidence="4 5">
    <name type="scientific">Flavobacterium nackdongense</name>
    <dbReference type="NCBI Taxonomy" id="2547394"/>
    <lineage>
        <taxon>Bacteria</taxon>
        <taxon>Pseudomonadati</taxon>
        <taxon>Bacteroidota</taxon>
        <taxon>Flavobacteriia</taxon>
        <taxon>Flavobacteriales</taxon>
        <taxon>Flavobacteriaceae</taxon>
        <taxon>Flavobacterium</taxon>
    </lineage>
</organism>
<dbReference type="Pfam" id="PF01370">
    <property type="entry name" value="Epimerase"/>
    <property type="match status" value="1"/>
</dbReference>
<dbReference type="InterPro" id="IPR036291">
    <property type="entry name" value="NAD(P)-bd_dom_sf"/>
</dbReference>
<reference evidence="5" key="1">
    <citation type="submission" date="2019-03" db="EMBL/GenBank/DDBJ databases">
        <title>Flavobacterium sp.</title>
        <authorList>
            <person name="Kim H."/>
        </authorList>
    </citation>
    <scope>NUCLEOTIDE SEQUENCE [LARGE SCALE GENOMIC DNA]</scope>
    <source>
        <strain evidence="5">GS13</strain>
    </source>
</reference>
<dbReference type="OrthoDB" id="9778052at2"/>
<gene>
    <name evidence="4" type="ORF">E1750_03885</name>
</gene>
<evidence type="ECO:0000256" key="2">
    <source>
        <dbReference type="ARBA" id="ARBA00023445"/>
    </source>
</evidence>
<protein>
    <submittedName>
        <fullName evidence="4">NAD-dependent epimerase/dehydratase family protein</fullName>
    </submittedName>
</protein>
<dbReference type="SUPFAM" id="SSF51735">
    <property type="entry name" value="NAD(P)-binding Rossmann-fold domains"/>
    <property type="match status" value="1"/>
</dbReference>
<name>A0A4P6Y6G8_9FLAO</name>
<feature type="domain" description="NAD-dependent epimerase/dehydratase" evidence="3">
    <location>
        <begin position="6"/>
        <end position="259"/>
    </location>
</feature>